<comment type="function">
    <text evidence="5">Component of the gamma-tubulin ring complex (gTuRC) which mediates microtubule nucleation.</text>
</comment>
<evidence type="ECO:0000259" key="7">
    <source>
        <dbReference type="Pfam" id="PF04130"/>
    </source>
</evidence>
<dbReference type="InterPro" id="IPR040457">
    <property type="entry name" value="GCP_C"/>
</dbReference>
<dbReference type="GO" id="GO:0007020">
    <property type="term" value="P:microtubule nucleation"/>
    <property type="evidence" value="ECO:0007669"/>
    <property type="project" value="InterPro"/>
</dbReference>
<evidence type="ECO:0000256" key="4">
    <source>
        <dbReference type="ARBA" id="ARBA00023212"/>
    </source>
</evidence>
<evidence type="ECO:0000313" key="9">
    <source>
        <dbReference type="EMBL" id="CAK0781552.1"/>
    </source>
</evidence>
<dbReference type="GO" id="GO:0051321">
    <property type="term" value="P:meiotic cell cycle"/>
    <property type="evidence" value="ECO:0007669"/>
    <property type="project" value="TreeGrafter"/>
</dbReference>
<dbReference type="EMBL" id="CAUYUE010000006">
    <property type="protein sequence ID" value="CAK0781552.1"/>
    <property type="molecule type" value="Genomic_DNA"/>
</dbReference>
<dbReference type="InterPro" id="IPR042241">
    <property type="entry name" value="GCP_C_sf"/>
</dbReference>
<sequence>MASGRTTEEQAAHRLAVEKQVKRLSEALKPARGDISLAPRLHKTSVDVLAARHNSHLQSLNLGQQYKKDAETAKEIILQRCGRPADFKQKCDELAEARVPKLDEFIITLSNIAQTEHIKEAVSHGPDEAKVSSSGGHCLPSQGGATAAGRGKSPAAADSPAALQATRLASTSLAETPVYAKRIGRPPVTPGSNGSLKEVEGSPAAKRRPTVIAPDAAETPMSVALEGAEPYMPTPASTVGSAGKENRAAWASGRPNHWLSDHRNPMYGQLGVNSPFKSGADYWRESSEPARVSSDGAEGPQTPLLAPVGHLFDFRAGADAESQIGDASDSSLPAMPEWLYRRPHLTGEDLLKAAEAPRVDVAEAQPLESYPRAVQEHILLDDLLFAFMGLDGKYVRATKVAQPDGVHVSFSLHTNANPALKELSTRMLAICDSVAIITRWCEVAMQYGQGRVSHAVAGCMRSLLQDWHLMVTQLEHQLLTGHLTLQGLWYFVQPPLASLGLSAAIASEAISRELRGAPLLNMLHAKAASVSGDAAARALVKKLLRAGCQPYFQMLEMWLAEGSLDDPFQEFMVCCDMAVGRDAVTPDNHSGFWHQRYTLRGAASASGGKQSRLPGAEPGVKYHPVFLENLKDTILTTGKYLNAVKESGCPIERTLPSTGRIEYSTDGTYVPLIHQAFAAASASLMELMMQRKGLPDMLQAFKSYFLLARGDLFTTFLELAEAELERNAADVTVTRLQSLLELGVRLSTASSDKHAEALRMCINPLPITNLLTNVLRVPGSAAAMTSTRPSTLKAHEVALRNKKGREVLMMDLKVDWPLSMVLDRSAQNLYQALLRHLLGLATVERELHIIWRTYQSTRALFRDQEPGLRAAYGLCQQMTHFFHQLRLYITFEVIEPAWLHMNARMKAAKTLDEVMEAHAAYLKRILKGTLLSRKVKLLQQLNAITNVGHRFGETTRRLEEKTALDPLPLEDPATGKVLSLPEREVHRTRAARMEKAVRTHVGTFKHTDGVHKLQAEFSRNFQAFMEGLEELYRGAVSSSMETREELDGLLNLINRLNFNRYFAGEPDYHDLLQRPSRPARAPT</sequence>
<dbReference type="GO" id="GO:0000278">
    <property type="term" value="P:mitotic cell cycle"/>
    <property type="evidence" value="ECO:0007669"/>
    <property type="project" value="TreeGrafter"/>
</dbReference>
<dbReference type="Gene3D" id="1.20.120.1900">
    <property type="entry name" value="Gamma-tubulin complex, C-terminal domain"/>
    <property type="match status" value="1"/>
</dbReference>
<keyword evidence="10" id="KW-1185">Reference proteome</keyword>
<evidence type="ECO:0000259" key="8">
    <source>
        <dbReference type="Pfam" id="PF17681"/>
    </source>
</evidence>
<dbReference type="GO" id="GO:0000930">
    <property type="term" value="C:gamma-tubulin complex"/>
    <property type="evidence" value="ECO:0007669"/>
    <property type="project" value="TreeGrafter"/>
</dbReference>
<comment type="similarity">
    <text evidence="1 5">Belongs to the TUBGCP family.</text>
</comment>
<feature type="compositionally biased region" description="Low complexity" evidence="6">
    <location>
        <begin position="153"/>
        <end position="162"/>
    </location>
</feature>
<comment type="subcellular location">
    <subcellularLocation>
        <location evidence="5">Cytoplasm</location>
        <location evidence="5">Cytoskeleton</location>
        <location evidence="5">Microtubule organizing center</location>
    </subcellularLocation>
</comment>
<dbReference type="GO" id="GO:0043015">
    <property type="term" value="F:gamma-tubulin binding"/>
    <property type="evidence" value="ECO:0007669"/>
    <property type="project" value="InterPro"/>
</dbReference>
<evidence type="ECO:0000256" key="5">
    <source>
        <dbReference type="RuleBase" id="RU363050"/>
    </source>
</evidence>
<evidence type="ECO:0000256" key="6">
    <source>
        <dbReference type="SAM" id="MobiDB-lite"/>
    </source>
</evidence>
<feature type="domain" description="Gamma tubulin complex component C-terminal" evidence="7">
    <location>
        <begin position="694"/>
        <end position="1062"/>
    </location>
</feature>
<feature type="domain" description="Gamma tubulin complex component protein N-terminal" evidence="8">
    <location>
        <begin position="380"/>
        <end position="690"/>
    </location>
</feature>
<keyword evidence="2 5" id="KW-0963">Cytoplasm</keyword>
<dbReference type="InterPro" id="IPR041470">
    <property type="entry name" value="GCP_N"/>
</dbReference>
<organism evidence="9 10">
    <name type="scientific">Coccomyxa viridis</name>
    <dbReference type="NCBI Taxonomy" id="1274662"/>
    <lineage>
        <taxon>Eukaryota</taxon>
        <taxon>Viridiplantae</taxon>
        <taxon>Chlorophyta</taxon>
        <taxon>core chlorophytes</taxon>
        <taxon>Trebouxiophyceae</taxon>
        <taxon>Trebouxiophyceae incertae sedis</taxon>
        <taxon>Coccomyxaceae</taxon>
        <taxon>Coccomyxa</taxon>
    </lineage>
</organism>
<dbReference type="GO" id="GO:0051225">
    <property type="term" value="P:spindle assembly"/>
    <property type="evidence" value="ECO:0007669"/>
    <property type="project" value="TreeGrafter"/>
</dbReference>
<dbReference type="GO" id="GO:0051011">
    <property type="term" value="F:microtubule minus-end binding"/>
    <property type="evidence" value="ECO:0007669"/>
    <property type="project" value="TreeGrafter"/>
</dbReference>
<dbReference type="PANTHER" id="PTHR19302:SF13">
    <property type="entry name" value="GAMMA-TUBULIN COMPLEX COMPONENT 2"/>
    <property type="match status" value="1"/>
</dbReference>
<gene>
    <name evidence="9" type="ORF">CVIRNUC_005402</name>
</gene>
<comment type="caution">
    <text evidence="9">The sequence shown here is derived from an EMBL/GenBank/DDBJ whole genome shotgun (WGS) entry which is preliminary data.</text>
</comment>
<evidence type="ECO:0000256" key="2">
    <source>
        <dbReference type="ARBA" id="ARBA00022490"/>
    </source>
</evidence>
<keyword evidence="3 5" id="KW-0493">Microtubule</keyword>
<dbReference type="GO" id="GO:0031122">
    <property type="term" value="P:cytoplasmic microtubule organization"/>
    <property type="evidence" value="ECO:0007669"/>
    <property type="project" value="TreeGrafter"/>
</dbReference>
<dbReference type="Pfam" id="PF04130">
    <property type="entry name" value="GCP_C_terminal"/>
    <property type="match status" value="1"/>
</dbReference>
<reference evidence="9 10" key="1">
    <citation type="submission" date="2023-10" db="EMBL/GenBank/DDBJ databases">
        <authorList>
            <person name="Maclean D."/>
            <person name="Macfadyen A."/>
        </authorList>
    </citation>
    <scope>NUCLEOTIDE SEQUENCE [LARGE SCALE GENOMIC DNA]</scope>
</reference>
<dbReference type="AlphaFoldDB" id="A0AAV1I8E4"/>
<dbReference type="PANTHER" id="PTHR19302">
    <property type="entry name" value="GAMMA TUBULIN COMPLEX PROTEIN"/>
    <property type="match status" value="1"/>
</dbReference>
<protein>
    <recommendedName>
        <fullName evidence="5">Gamma-tubulin complex component</fullName>
    </recommendedName>
</protein>
<proteinExistence type="inferred from homology"/>
<feature type="region of interest" description="Disordered" evidence="6">
    <location>
        <begin position="123"/>
        <end position="162"/>
    </location>
</feature>
<dbReference type="Proteomes" id="UP001314263">
    <property type="component" value="Unassembled WGS sequence"/>
</dbReference>
<name>A0AAV1I8E4_9CHLO</name>
<dbReference type="GO" id="GO:0005874">
    <property type="term" value="C:microtubule"/>
    <property type="evidence" value="ECO:0007669"/>
    <property type="project" value="UniProtKB-KW"/>
</dbReference>
<dbReference type="Pfam" id="PF17681">
    <property type="entry name" value="GCP_N_terminal"/>
    <property type="match status" value="1"/>
</dbReference>
<keyword evidence="4 5" id="KW-0206">Cytoskeleton</keyword>
<evidence type="ECO:0000256" key="3">
    <source>
        <dbReference type="ARBA" id="ARBA00022701"/>
    </source>
</evidence>
<accession>A0AAV1I8E4</accession>
<evidence type="ECO:0000256" key="1">
    <source>
        <dbReference type="ARBA" id="ARBA00010337"/>
    </source>
</evidence>
<feature type="region of interest" description="Disordered" evidence="6">
    <location>
        <begin position="180"/>
        <end position="217"/>
    </location>
</feature>
<evidence type="ECO:0000313" key="10">
    <source>
        <dbReference type="Proteomes" id="UP001314263"/>
    </source>
</evidence>
<dbReference type="GO" id="GO:0000922">
    <property type="term" value="C:spindle pole"/>
    <property type="evidence" value="ECO:0007669"/>
    <property type="project" value="InterPro"/>
</dbReference>
<dbReference type="InterPro" id="IPR007259">
    <property type="entry name" value="GCP"/>
</dbReference>